<dbReference type="EMBL" id="LWMH01000001">
    <property type="protein sequence ID" value="KZS48619.1"/>
    <property type="molecule type" value="Genomic_DNA"/>
</dbReference>
<sequence>MSLKNINVLIVDDDKEIRDVLHVYLRNEGYHVLEAEDGLQALQLLQQHEVQLIILDVMLPKLDGIAACLQIRERSAIPIIMLSAKVESLDKITGLSTGADDYVTKPFHPVELMARVKAQLRRQNFLSLREEEPSEIHIGDLSIHKKQHLVKVRGAAVSLTPIEFSILELLAANRGQIFSVGKIHECVWKEQTPFFSDNTVMVHIRNIREKIELVPRKPQYIKTVWGVGYKIEK</sequence>
<evidence type="ECO:0000259" key="10">
    <source>
        <dbReference type="PROSITE" id="PS51755"/>
    </source>
</evidence>
<name>A0A163M000_9BACL</name>
<dbReference type="OrthoDB" id="9790442at2"/>
<dbReference type="STRING" id="59843.A3958_22405"/>
<keyword evidence="4" id="KW-0805">Transcription regulation</keyword>
<gene>
    <name evidence="11" type="ORF">AWU65_23140</name>
</gene>
<dbReference type="FunFam" id="1.10.10.10:FF:000018">
    <property type="entry name" value="DNA-binding response regulator ResD"/>
    <property type="match status" value="1"/>
</dbReference>
<dbReference type="Pfam" id="PF00072">
    <property type="entry name" value="Response_reg"/>
    <property type="match status" value="1"/>
</dbReference>
<comment type="caution">
    <text evidence="11">The sequence shown here is derived from an EMBL/GenBank/DDBJ whole genome shotgun (WGS) entry which is preliminary data.</text>
</comment>
<dbReference type="SMART" id="SM00448">
    <property type="entry name" value="REC"/>
    <property type="match status" value="1"/>
</dbReference>
<evidence type="ECO:0000256" key="3">
    <source>
        <dbReference type="ARBA" id="ARBA00023012"/>
    </source>
</evidence>
<dbReference type="InterPro" id="IPR001867">
    <property type="entry name" value="OmpR/PhoB-type_DNA-bd"/>
</dbReference>
<evidence type="ECO:0000259" key="9">
    <source>
        <dbReference type="PROSITE" id="PS50110"/>
    </source>
</evidence>
<protein>
    <submittedName>
        <fullName evidence="11">DNA-binding response regulator</fullName>
    </submittedName>
</protein>
<dbReference type="Gene3D" id="6.10.250.690">
    <property type="match status" value="1"/>
</dbReference>
<feature type="modified residue" description="4-aspartylphosphate" evidence="7">
    <location>
        <position position="56"/>
    </location>
</feature>
<evidence type="ECO:0000256" key="5">
    <source>
        <dbReference type="ARBA" id="ARBA00023125"/>
    </source>
</evidence>
<keyword evidence="5 8" id="KW-0238">DNA-binding</keyword>
<proteinExistence type="predicted"/>
<keyword evidence="2 7" id="KW-0597">Phosphoprotein</keyword>
<evidence type="ECO:0000256" key="8">
    <source>
        <dbReference type="PROSITE-ProRule" id="PRU01091"/>
    </source>
</evidence>
<dbReference type="GO" id="GO:0032993">
    <property type="term" value="C:protein-DNA complex"/>
    <property type="evidence" value="ECO:0007669"/>
    <property type="project" value="TreeGrafter"/>
</dbReference>
<dbReference type="GeneID" id="97555816"/>
<dbReference type="PANTHER" id="PTHR48111">
    <property type="entry name" value="REGULATOR OF RPOS"/>
    <property type="match status" value="1"/>
</dbReference>
<dbReference type="GO" id="GO:0006355">
    <property type="term" value="P:regulation of DNA-templated transcription"/>
    <property type="evidence" value="ECO:0007669"/>
    <property type="project" value="InterPro"/>
</dbReference>
<dbReference type="InterPro" id="IPR011006">
    <property type="entry name" value="CheY-like_superfamily"/>
</dbReference>
<dbReference type="GO" id="GO:0000976">
    <property type="term" value="F:transcription cis-regulatory region binding"/>
    <property type="evidence" value="ECO:0007669"/>
    <property type="project" value="TreeGrafter"/>
</dbReference>
<comment type="subcellular location">
    <subcellularLocation>
        <location evidence="1">Cytoplasm</location>
    </subcellularLocation>
</comment>
<dbReference type="InterPro" id="IPR001789">
    <property type="entry name" value="Sig_transdc_resp-reg_receiver"/>
</dbReference>
<dbReference type="InterPro" id="IPR036388">
    <property type="entry name" value="WH-like_DNA-bd_sf"/>
</dbReference>
<feature type="DNA-binding region" description="OmpR/PhoB-type" evidence="8">
    <location>
        <begin position="133"/>
        <end position="233"/>
    </location>
</feature>
<dbReference type="SUPFAM" id="SSF52172">
    <property type="entry name" value="CheY-like"/>
    <property type="match status" value="1"/>
</dbReference>
<dbReference type="InterPro" id="IPR039420">
    <property type="entry name" value="WalR-like"/>
</dbReference>
<evidence type="ECO:0000256" key="7">
    <source>
        <dbReference type="PROSITE-ProRule" id="PRU00169"/>
    </source>
</evidence>
<feature type="domain" description="Response regulatory" evidence="9">
    <location>
        <begin position="7"/>
        <end position="120"/>
    </location>
</feature>
<dbReference type="InterPro" id="IPR016032">
    <property type="entry name" value="Sig_transdc_resp-reg_C-effctor"/>
</dbReference>
<dbReference type="Gene3D" id="3.40.50.2300">
    <property type="match status" value="1"/>
</dbReference>
<reference evidence="11" key="1">
    <citation type="journal article" date="2016" name="Genome Announc.">
        <title>Draft genomes of two strains of Paenibacillus glucanolyticus with capability to degrade lignocellulose.</title>
        <authorList>
            <person name="Mathews S.L."/>
            <person name="Pawlak J."/>
            <person name="Grunden A.M."/>
        </authorList>
    </citation>
    <scope>NUCLEOTIDE SEQUENCE [LARGE SCALE GENOMIC DNA]</scope>
    <source>
        <strain evidence="11">SLM1</strain>
    </source>
</reference>
<organism evidence="11 12">
    <name type="scientific">Paenibacillus glucanolyticus</name>
    <dbReference type="NCBI Taxonomy" id="59843"/>
    <lineage>
        <taxon>Bacteria</taxon>
        <taxon>Bacillati</taxon>
        <taxon>Bacillota</taxon>
        <taxon>Bacilli</taxon>
        <taxon>Bacillales</taxon>
        <taxon>Paenibacillaceae</taxon>
        <taxon>Paenibacillus</taxon>
    </lineage>
</organism>
<evidence type="ECO:0000313" key="11">
    <source>
        <dbReference type="EMBL" id="KZS48619.1"/>
    </source>
</evidence>
<dbReference type="GO" id="GO:0000156">
    <property type="term" value="F:phosphorelay response regulator activity"/>
    <property type="evidence" value="ECO:0007669"/>
    <property type="project" value="TreeGrafter"/>
</dbReference>
<dbReference type="PROSITE" id="PS51755">
    <property type="entry name" value="OMPR_PHOB"/>
    <property type="match status" value="1"/>
</dbReference>
<dbReference type="FunFam" id="3.40.50.2300:FF:000001">
    <property type="entry name" value="DNA-binding response regulator PhoB"/>
    <property type="match status" value="1"/>
</dbReference>
<evidence type="ECO:0000313" key="12">
    <source>
        <dbReference type="Proteomes" id="UP000076796"/>
    </source>
</evidence>
<dbReference type="GO" id="GO:0005829">
    <property type="term" value="C:cytosol"/>
    <property type="evidence" value="ECO:0007669"/>
    <property type="project" value="TreeGrafter"/>
</dbReference>
<dbReference type="PROSITE" id="PS50110">
    <property type="entry name" value="RESPONSE_REGULATORY"/>
    <property type="match status" value="1"/>
</dbReference>
<dbReference type="Proteomes" id="UP000076796">
    <property type="component" value="Unassembled WGS sequence"/>
</dbReference>
<keyword evidence="6" id="KW-0804">Transcription</keyword>
<evidence type="ECO:0000256" key="6">
    <source>
        <dbReference type="ARBA" id="ARBA00023163"/>
    </source>
</evidence>
<evidence type="ECO:0000256" key="1">
    <source>
        <dbReference type="ARBA" id="ARBA00004496"/>
    </source>
</evidence>
<dbReference type="SUPFAM" id="SSF46894">
    <property type="entry name" value="C-terminal effector domain of the bipartite response regulators"/>
    <property type="match status" value="1"/>
</dbReference>
<dbReference type="CDD" id="cd00383">
    <property type="entry name" value="trans_reg_C"/>
    <property type="match status" value="1"/>
</dbReference>
<dbReference type="SMART" id="SM00862">
    <property type="entry name" value="Trans_reg_C"/>
    <property type="match status" value="1"/>
</dbReference>
<dbReference type="AlphaFoldDB" id="A0A163M000"/>
<dbReference type="Pfam" id="PF00486">
    <property type="entry name" value="Trans_reg_C"/>
    <property type="match status" value="1"/>
</dbReference>
<dbReference type="PANTHER" id="PTHR48111:SF2">
    <property type="entry name" value="RESPONSE REGULATOR SAER"/>
    <property type="match status" value="1"/>
</dbReference>
<feature type="domain" description="OmpR/PhoB-type" evidence="10">
    <location>
        <begin position="133"/>
        <end position="233"/>
    </location>
</feature>
<accession>A0A163M000</accession>
<keyword evidence="3" id="KW-0902">Two-component regulatory system</keyword>
<evidence type="ECO:0000256" key="2">
    <source>
        <dbReference type="ARBA" id="ARBA00022553"/>
    </source>
</evidence>
<dbReference type="Gene3D" id="1.10.10.10">
    <property type="entry name" value="Winged helix-like DNA-binding domain superfamily/Winged helix DNA-binding domain"/>
    <property type="match status" value="1"/>
</dbReference>
<evidence type="ECO:0000256" key="4">
    <source>
        <dbReference type="ARBA" id="ARBA00023015"/>
    </source>
</evidence>
<dbReference type="RefSeq" id="WP_063479450.1">
    <property type="nucleotide sequence ID" value="NZ_CP147845.1"/>
</dbReference>
<keyword evidence="12" id="KW-1185">Reference proteome</keyword>